<dbReference type="Proteomes" id="UP000552587">
    <property type="component" value="Unassembled WGS sequence"/>
</dbReference>
<evidence type="ECO:0000313" key="2">
    <source>
        <dbReference type="EMBL" id="MBB1089100.1"/>
    </source>
</evidence>
<feature type="transmembrane region" description="Helical" evidence="1">
    <location>
        <begin position="78"/>
        <end position="95"/>
    </location>
</feature>
<reference evidence="2 3" key="1">
    <citation type="submission" date="2020-07" db="EMBL/GenBank/DDBJ databases">
        <authorList>
            <person name="Xu S."/>
            <person name="Li A."/>
        </authorList>
    </citation>
    <scope>NUCLEOTIDE SEQUENCE [LARGE SCALE GENOMIC DNA]</scope>
    <source>
        <strain evidence="2 3">SG-8</strain>
    </source>
</reference>
<proteinExistence type="predicted"/>
<sequence>MKHILGAIRWLLLFACLIWGALQLNGAVFAAWAAAGPPSANPEGWLFVAGNRLAWAGASFLAGAGLFLLVRERPIGRFAAGLLIAAFLLVVFPYAREFVATDKCLDSGGRWSDLRCVR</sequence>
<organism evidence="2 3">
    <name type="scientific">Marilutibacter penaei</name>
    <dbReference type="NCBI Taxonomy" id="2759900"/>
    <lineage>
        <taxon>Bacteria</taxon>
        <taxon>Pseudomonadati</taxon>
        <taxon>Pseudomonadota</taxon>
        <taxon>Gammaproteobacteria</taxon>
        <taxon>Lysobacterales</taxon>
        <taxon>Lysobacteraceae</taxon>
        <taxon>Marilutibacter</taxon>
    </lineage>
</organism>
<keyword evidence="3" id="KW-1185">Reference proteome</keyword>
<dbReference type="AlphaFoldDB" id="A0A7W3YF95"/>
<keyword evidence="1" id="KW-1133">Transmembrane helix</keyword>
<dbReference type="EMBL" id="JACHTE010000007">
    <property type="protein sequence ID" value="MBB1089100.1"/>
    <property type="molecule type" value="Genomic_DNA"/>
</dbReference>
<gene>
    <name evidence="2" type="ORF">H4F99_11475</name>
</gene>
<evidence type="ECO:0000256" key="1">
    <source>
        <dbReference type="SAM" id="Phobius"/>
    </source>
</evidence>
<comment type="caution">
    <text evidence="2">The sequence shown here is derived from an EMBL/GenBank/DDBJ whole genome shotgun (WGS) entry which is preliminary data.</text>
</comment>
<keyword evidence="1" id="KW-0472">Membrane</keyword>
<protein>
    <submittedName>
        <fullName evidence="2">Uncharacterized protein</fullName>
    </submittedName>
</protein>
<keyword evidence="1" id="KW-0812">Transmembrane</keyword>
<evidence type="ECO:0000313" key="3">
    <source>
        <dbReference type="Proteomes" id="UP000552587"/>
    </source>
</evidence>
<dbReference type="RefSeq" id="WP_182669870.1">
    <property type="nucleotide sequence ID" value="NZ_JACHTE010000007.1"/>
</dbReference>
<feature type="transmembrane region" description="Helical" evidence="1">
    <location>
        <begin position="54"/>
        <end position="71"/>
    </location>
</feature>
<accession>A0A7W3YF95</accession>
<name>A0A7W3YF95_9GAMM</name>